<keyword evidence="8" id="KW-0808">Transferase</keyword>
<organism evidence="20 21">
    <name type="scientific">Candidatus Falkowbacteria bacterium CG23_combo_of_CG06-09_8_20_14_all_49_15</name>
    <dbReference type="NCBI Taxonomy" id="1974572"/>
    <lineage>
        <taxon>Bacteria</taxon>
        <taxon>Candidatus Falkowiibacteriota</taxon>
    </lineage>
</organism>
<keyword evidence="9" id="KW-0378">Hydrolase</keyword>
<keyword evidence="13" id="KW-0511">Multifunctional enzyme</keyword>
<dbReference type="InterPro" id="IPR036950">
    <property type="entry name" value="PBP_transglycosylase"/>
</dbReference>
<dbReference type="PANTHER" id="PTHR32282:SF11">
    <property type="entry name" value="PENICILLIN-BINDING PROTEIN 1B"/>
    <property type="match status" value="1"/>
</dbReference>
<dbReference type="GO" id="GO:0008658">
    <property type="term" value="F:penicillin binding"/>
    <property type="evidence" value="ECO:0007669"/>
    <property type="project" value="InterPro"/>
</dbReference>
<keyword evidence="4" id="KW-1003">Cell membrane</keyword>
<dbReference type="InterPro" id="IPR013783">
    <property type="entry name" value="Ig-like_fold"/>
</dbReference>
<dbReference type="FunFam" id="1.10.3810.10:FF:000001">
    <property type="entry name" value="Penicillin-binding protein 1A"/>
    <property type="match status" value="1"/>
</dbReference>
<accession>A0A2G9ZLM6</accession>
<dbReference type="SUPFAM" id="SSF53955">
    <property type="entry name" value="Lysozyme-like"/>
    <property type="match status" value="1"/>
</dbReference>
<feature type="compositionally biased region" description="Basic residues" evidence="17">
    <location>
        <begin position="17"/>
        <end position="28"/>
    </location>
</feature>
<keyword evidence="11" id="KW-0573">Peptidoglycan synthesis</keyword>
<evidence type="ECO:0000256" key="16">
    <source>
        <dbReference type="ARBA" id="ARBA00049902"/>
    </source>
</evidence>
<dbReference type="Proteomes" id="UP000230729">
    <property type="component" value="Unassembled WGS sequence"/>
</dbReference>
<evidence type="ECO:0000313" key="20">
    <source>
        <dbReference type="EMBL" id="PIP34052.1"/>
    </source>
</evidence>
<dbReference type="Gene3D" id="2.60.40.10">
    <property type="entry name" value="Immunoglobulins"/>
    <property type="match status" value="1"/>
</dbReference>
<dbReference type="GO" id="GO:0030288">
    <property type="term" value="C:outer membrane-bounded periplasmic space"/>
    <property type="evidence" value="ECO:0007669"/>
    <property type="project" value="TreeGrafter"/>
</dbReference>
<evidence type="ECO:0000256" key="11">
    <source>
        <dbReference type="ARBA" id="ARBA00022984"/>
    </source>
</evidence>
<dbReference type="Gene3D" id="3.40.710.10">
    <property type="entry name" value="DD-peptidase/beta-lactamase superfamily"/>
    <property type="match status" value="1"/>
</dbReference>
<evidence type="ECO:0000256" key="13">
    <source>
        <dbReference type="ARBA" id="ARBA00023268"/>
    </source>
</evidence>
<dbReference type="InterPro" id="IPR012338">
    <property type="entry name" value="Beta-lactam/transpept-like"/>
</dbReference>
<feature type="region of interest" description="Disordered" evidence="17">
    <location>
        <begin position="9"/>
        <end position="28"/>
    </location>
</feature>
<dbReference type="GO" id="GO:0005886">
    <property type="term" value="C:plasma membrane"/>
    <property type="evidence" value="ECO:0007669"/>
    <property type="project" value="UniProtKB-SubCell"/>
</dbReference>
<dbReference type="Pfam" id="PF00912">
    <property type="entry name" value="Transgly"/>
    <property type="match status" value="1"/>
</dbReference>
<keyword evidence="12" id="KW-0472">Membrane</keyword>
<dbReference type="AlphaFoldDB" id="A0A2G9ZLM6"/>
<comment type="catalytic activity">
    <reaction evidence="16">
        <text>[GlcNAc-(1-&gt;4)-Mur2Ac(oyl-L-Ala-gamma-D-Glu-L-Lys-D-Ala-D-Ala)](n)-di-trans,octa-cis-undecaprenyl diphosphate + beta-D-GlcNAc-(1-&gt;4)-Mur2Ac(oyl-L-Ala-gamma-D-Glu-L-Lys-D-Ala-D-Ala)-di-trans,octa-cis-undecaprenyl diphosphate = [GlcNAc-(1-&gt;4)-Mur2Ac(oyl-L-Ala-gamma-D-Glu-L-Lys-D-Ala-D-Ala)](n+1)-di-trans,octa-cis-undecaprenyl diphosphate + di-trans,octa-cis-undecaprenyl diphosphate + H(+)</text>
        <dbReference type="Rhea" id="RHEA:23708"/>
        <dbReference type="Rhea" id="RHEA-COMP:9602"/>
        <dbReference type="Rhea" id="RHEA-COMP:9603"/>
        <dbReference type="ChEBI" id="CHEBI:15378"/>
        <dbReference type="ChEBI" id="CHEBI:58405"/>
        <dbReference type="ChEBI" id="CHEBI:60033"/>
        <dbReference type="ChEBI" id="CHEBI:78435"/>
        <dbReference type="EC" id="2.4.99.28"/>
    </reaction>
</comment>
<name>A0A2G9ZLM6_9BACT</name>
<sequence>MPIHQLNLRSGQNWRQNQKKSRPEKKKISGPRRSWLVFLSWKNALLAAGGLVVLIALALAGTVAWMSRGLPDPNHLISREVPENTKIFDRTGETVLYEIHGNQSRTLMTLDQIPAIVKNAAIAIEDKNFYHHKGFSLWAILRTAITNVLLGKKAGGSTLTQQLVKNAILTTEKTYTRKIKELVLAYKIEKRFSKDEILQMYLNEVPYGSTAYGVEAASQRYFGKSVKEISLAEAAVLAAITQAPTRYSPYGSNHDILISRQHYVLDLMAEQGFISAEEKEAAKAQELKFKPPAENITAPHFVMYVKELITERFGEKAVEQGGLKIYTTLDLYKQKIAEAVIEEKSANNQEKYNATNAALVSLDPKNGQILALVGSRDFFNEEIDGQVNIATRSRQPGSSLKPLVYAALFLKGYPDKTILYDVNTNFSNDPNKPYEPKNYDSQEHGPVTARQALAGSLNTPAVKAIYLAGVGAVLQLAENFGYSTLKDPDRFGLSLVLGGGEVKLLEHTAAFGAFAREGVFFETAAILRVTDKNGQTLWEHQEEKRQVLDPKIARLVSDILSDNQARSFIFGEKNWLTLGQRPVAAKTGTTNDYRDAWTIGYTPSLVAGVWVGNNNNTEMKRGADGSKVAAPIWNEFMKQVLGDTPVENFKKPETAATGKPVLDGVIGGEKIVKIDRASGRLATDETPSSFIEEKTFSEDHCLLYYINKDDPLGDPPTDPNVDPQFTLWESRVLEWAAKLGRSSSSPPLEFDDLHVPANRPAFEIASPQNGGLLTTAFLDARLGSLTAARGVKRAEYFINGNLLATITDYPFNLQKNIAFLPNGYHTLLVRACDDIDNCAEKTVEINLKLDGDGQPKTFSLSWLEPTEGLAAADIDFPLKLKLKLENSAAIARVNFFYLDKDDQTVFISFVQPAGQAELTSLWADPPITGTYRLYAEAVGWSTQSFKTKEVVVNINSASRKSLE</sequence>
<evidence type="ECO:0000256" key="10">
    <source>
        <dbReference type="ARBA" id="ARBA00022960"/>
    </source>
</evidence>
<dbReference type="GO" id="GO:0008360">
    <property type="term" value="P:regulation of cell shape"/>
    <property type="evidence" value="ECO:0007669"/>
    <property type="project" value="UniProtKB-KW"/>
</dbReference>
<dbReference type="GO" id="GO:0008955">
    <property type="term" value="F:peptidoglycan glycosyltransferase activity"/>
    <property type="evidence" value="ECO:0007669"/>
    <property type="project" value="UniProtKB-EC"/>
</dbReference>
<evidence type="ECO:0000313" key="21">
    <source>
        <dbReference type="Proteomes" id="UP000230729"/>
    </source>
</evidence>
<comment type="similarity">
    <text evidence="2">In the C-terminal section; belongs to the transpeptidase family.</text>
</comment>
<protein>
    <submittedName>
        <fullName evidence="20">Penicillin-binding protein</fullName>
    </submittedName>
</protein>
<evidence type="ECO:0000259" key="18">
    <source>
        <dbReference type="Pfam" id="PF00905"/>
    </source>
</evidence>
<dbReference type="GO" id="GO:0071555">
    <property type="term" value="P:cell wall organization"/>
    <property type="evidence" value="ECO:0007669"/>
    <property type="project" value="UniProtKB-KW"/>
</dbReference>
<evidence type="ECO:0000259" key="19">
    <source>
        <dbReference type="Pfam" id="PF00912"/>
    </source>
</evidence>
<dbReference type="InterPro" id="IPR023346">
    <property type="entry name" value="Lysozyme-like_dom_sf"/>
</dbReference>
<keyword evidence="14" id="KW-0961">Cell wall biogenesis/degradation</keyword>
<feature type="domain" description="Penicillin-binding protein transpeptidase" evidence="18">
    <location>
        <begin position="359"/>
        <end position="638"/>
    </location>
</feature>
<dbReference type="EMBL" id="PCSD01000023">
    <property type="protein sequence ID" value="PIP34052.1"/>
    <property type="molecule type" value="Genomic_DNA"/>
</dbReference>
<reference evidence="20 21" key="1">
    <citation type="submission" date="2017-09" db="EMBL/GenBank/DDBJ databases">
        <title>Depth-based differentiation of microbial function through sediment-hosted aquifers and enrichment of novel symbionts in the deep terrestrial subsurface.</title>
        <authorList>
            <person name="Probst A.J."/>
            <person name="Ladd B."/>
            <person name="Jarett J.K."/>
            <person name="Geller-Mcgrath D.E."/>
            <person name="Sieber C.M."/>
            <person name="Emerson J.B."/>
            <person name="Anantharaman K."/>
            <person name="Thomas B.C."/>
            <person name="Malmstrom R."/>
            <person name="Stieglmeier M."/>
            <person name="Klingl A."/>
            <person name="Woyke T."/>
            <person name="Ryan C.M."/>
            <person name="Banfield J.F."/>
        </authorList>
    </citation>
    <scope>NUCLEOTIDE SEQUENCE [LARGE SCALE GENOMIC DNA]</scope>
    <source>
        <strain evidence="20">CG23_combo_of_CG06-09_8_20_14_all_49_15</strain>
    </source>
</reference>
<evidence type="ECO:0000256" key="17">
    <source>
        <dbReference type="SAM" id="MobiDB-lite"/>
    </source>
</evidence>
<dbReference type="Pfam" id="PF00905">
    <property type="entry name" value="Transpeptidase"/>
    <property type="match status" value="1"/>
</dbReference>
<evidence type="ECO:0000256" key="4">
    <source>
        <dbReference type="ARBA" id="ARBA00022475"/>
    </source>
</evidence>
<comment type="similarity">
    <text evidence="3">In the N-terminal section; belongs to the glycosyltransferase 51 family.</text>
</comment>
<dbReference type="InterPro" id="IPR050396">
    <property type="entry name" value="Glycosyltr_51/Transpeptidase"/>
</dbReference>
<evidence type="ECO:0000256" key="14">
    <source>
        <dbReference type="ARBA" id="ARBA00023316"/>
    </source>
</evidence>
<comment type="caution">
    <text evidence="20">The sequence shown here is derived from an EMBL/GenBank/DDBJ whole genome shotgun (WGS) entry which is preliminary data.</text>
</comment>
<keyword evidence="5" id="KW-0121">Carboxypeptidase</keyword>
<evidence type="ECO:0000256" key="3">
    <source>
        <dbReference type="ARBA" id="ARBA00007739"/>
    </source>
</evidence>
<evidence type="ECO:0000256" key="5">
    <source>
        <dbReference type="ARBA" id="ARBA00022645"/>
    </source>
</evidence>
<feature type="domain" description="Glycosyl transferase family 51" evidence="19">
    <location>
        <begin position="95"/>
        <end position="268"/>
    </location>
</feature>
<evidence type="ECO:0000256" key="1">
    <source>
        <dbReference type="ARBA" id="ARBA00004236"/>
    </source>
</evidence>
<dbReference type="GO" id="GO:0006508">
    <property type="term" value="P:proteolysis"/>
    <property type="evidence" value="ECO:0007669"/>
    <property type="project" value="UniProtKB-KW"/>
</dbReference>
<dbReference type="GO" id="GO:0009002">
    <property type="term" value="F:serine-type D-Ala-D-Ala carboxypeptidase activity"/>
    <property type="evidence" value="ECO:0007669"/>
    <property type="project" value="UniProtKB-EC"/>
</dbReference>
<dbReference type="Gene3D" id="1.10.3810.10">
    <property type="entry name" value="Biosynthetic peptidoglycan transglycosylase-like"/>
    <property type="match status" value="1"/>
</dbReference>
<evidence type="ECO:0000256" key="6">
    <source>
        <dbReference type="ARBA" id="ARBA00022670"/>
    </source>
</evidence>
<dbReference type="PANTHER" id="PTHR32282">
    <property type="entry name" value="BINDING PROTEIN TRANSPEPTIDASE, PUTATIVE-RELATED"/>
    <property type="match status" value="1"/>
</dbReference>
<evidence type="ECO:0000256" key="2">
    <source>
        <dbReference type="ARBA" id="ARBA00007090"/>
    </source>
</evidence>
<dbReference type="NCBIfam" id="TIGR02074">
    <property type="entry name" value="PBP_1a_fam"/>
    <property type="match status" value="1"/>
</dbReference>
<comment type="catalytic activity">
    <reaction evidence="15">
        <text>Preferential cleavage: (Ac)2-L-Lys-D-Ala-|-D-Ala. Also transpeptidation of peptidyl-alanyl moieties that are N-acyl substituents of D-alanine.</text>
        <dbReference type="EC" id="3.4.16.4"/>
    </reaction>
</comment>
<gene>
    <name evidence="20" type="ORF">COX22_01080</name>
</gene>
<dbReference type="InterPro" id="IPR001460">
    <property type="entry name" value="PCN-bd_Tpept"/>
</dbReference>
<dbReference type="SUPFAM" id="SSF56601">
    <property type="entry name" value="beta-lactamase/transpeptidase-like"/>
    <property type="match status" value="1"/>
</dbReference>
<evidence type="ECO:0000256" key="15">
    <source>
        <dbReference type="ARBA" id="ARBA00034000"/>
    </source>
</evidence>
<keyword evidence="10" id="KW-0133">Cell shape</keyword>
<dbReference type="InterPro" id="IPR001264">
    <property type="entry name" value="Glyco_trans_51"/>
</dbReference>
<keyword evidence="6" id="KW-0645">Protease</keyword>
<evidence type="ECO:0000256" key="9">
    <source>
        <dbReference type="ARBA" id="ARBA00022801"/>
    </source>
</evidence>
<proteinExistence type="inferred from homology"/>
<keyword evidence="7" id="KW-0328">Glycosyltransferase</keyword>
<evidence type="ECO:0000256" key="12">
    <source>
        <dbReference type="ARBA" id="ARBA00023136"/>
    </source>
</evidence>
<comment type="subcellular location">
    <subcellularLocation>
        <location evidence="1">Cell membrane</location>
    </subcellularLocation>
</comment>
<evidence type="ECO:0000256" key="7">
    <source>
        <dbReference type="ARBA" id="ARBA00022676"/>
    </source>
</evidence>
<dbReference type="GO" id="GO:0009252">
    <property type="term" value="P:peptidoglycan biosynthetic process"/>
    <property type="evidence" value="ECO:0007669"/>
    <property type="project" value="UniProtKB-KW"/>
</dbReference>
<evidence type="ECO:0000256" key="8">
    <source>
        <dbReference type="ARBA" id="ARBA00022679"/>
    </source>
</evidence>